<keyword evidence="2" id="KW-1133">Transmembrane helix</keyword>
<feature type="transmembrane region" description="Helical" evidence="2">
    <location>
        <begin position="96"/>
        <end position="114"/>
    </location>
</feature>
<protein>
    <submittedName>
        <fullName evidence="3">MFS transporter</fullName>
    </submittedName>
</protein>
<evidence type="ECO:0000313" key="3">
    <source>
        <dbReference type="EMBL" id="MEJ6012134.1"/>
    </source>
</evidence>
<evidence type="ECO:0000256" key="1">
    <source>
        <dbReference type="ARBA" id="ARBA00009617"/>
    </source>
</evidence>
<accession>A0ABU8SDT8</accession>
<dbReference type="SUPFAM" id="SSF103473">
    <property type="entry name" value="MFS general substrate transporter"/>
    <property type="match status" value="1"/>
</dbReference>
<proteinExistence type="inferred from homology"/>
<feature type="transmembrane region" description="Helical" evidence="2">
    <location>
        <begin position="56"/>
        <end position="75"/>
    </location>
</feature>
<name>A0ABU8SDT8_9SPHN</name>
<comment type="similarity">
    <text evidence="1">Belongs to the sodium:galactoside symporter (TC 2.A.2) family.</text>
</comment>
<dbReference type="Gene3D" id="1.20.1250.20">
    <property type="entry name" value="MFS general substrate transporter like domains"/>
    <property type="match status" value="1"/>
</dbReference>
<keyword evidence="2" id="KW-0472">Membrane</keyword>
<reference evidence="3 4" key="1">
    <citation type="submission" date="2024-03" db="EMBL/GenBank/DDBJ databases">
        <authorList>
            <person name="Jo J.-H."/>
        </authorList>
    </citation>
    <scope>NUCLEOTIDE SEQUENCE [LARGE SCALE GENOMIC DNA]</scope>
    <source>
        <strain evidence="3 4">AS3R-12</strain>
    </source>
</reference>
<gene>
    <name evidence="3" type="ORF">WG900_19695</name>
</gene>
<keyword evidence="2" id="KW-0812">Transmembrane</keyword>
<dbReference type="InterPro" id="IPR036259">
    <property type="entry name" value="MFS_trans_sf"/>
</dbReference>
<feature type="transmembrane region" description="Helical" evidence="2">
    <location>
        <begin position="26"/>
        <end position="50"/>
    </location>
</feature>
<feature type="transmembrane region" description="Helical" evidence="2">
    <location>
        <begin position="319"/>
        <end position="338"/>
    </location>
</feature>
<feature type="transmembrane region" description="Helical" evidence="2">
    <location>
        <begin position="258"/>
        <end position="281"/>
    </location>
</feature>
<evidence type="ECO:0000256" key="2">
    <source>
        <dbReference type="SAM" id="Phobius"/>
    </source>
</evidence>
<dbReference type="Pfam" id="PF13347">
    <property type="entry name" value="MFS_2"/>
    <property type="match status" value="1"/>
</dbReference>
<comment type="caution">
    <text evidence="3">The sequence shown here is derived from an EMBL/GenBank/DDBJ whole genome shotgun (WGS) entry which is preliminary data.</text>
</comment>
<sequence length="482" mass="52295">MTPDGAPGTLDEKPQPAPRLGLGVQLLYGLGALASAAKTVPISLFLMLYWNQIVGLSAFMVSAIVMVSLVFDAVFDPLVGAWSDRLRSRLGRRLPLMYAAIVPMSVLFIMLWTPPRFTPFGIEIYLAVVLLALRLFDTLFELPHLALVPELTRDYDERTRLLTIRSLFEAVGGIGISALAYNYFLREHPDGSGGVLSGHGYLSFALFTGAVIVICLLISTVGLHRRIAGMTPSAPQPKPASLFGHMRRSFGSPGFRRLALAAILIALGSGMGSALGLYWLLYFYRFTQAEISLLFVPAMIGLAATALTPVIVRRIGKRRTAVVMLWFYLAITSLPLLARLTEMVPERGTLLFLLVGLQSAVGAGSMAMVLIALSSMNADLVEEAELRTGYRSEGLMVSANTFVRKASQGLGTLAAGLVLTFAEFPIGADRSEVPGDVLTRMGWLYLAVTFGLALGSTLILRGGNFERADHVRRLERLSQSQL</sequence>
<organism evidence="3 4">
    <name type="scientific">Novosphingobium aquae</name>
    <dbReference type="NCBI Taxonomy" id="3133435"/>
    <lineage>
        <taxon>Bacteria</taxon>
        <taxon>Pseudomonadati</taxon>
        <taxon>Pseudomonadota</taxon>
        <taxon>Alphaproteobacteria</taxon>
        <taxon>Sphingomonadales</taxon>
        <taxon>Sphingomonadaceae</taxon>
        <taxon>Novosphingobium</taxon>
    </lineage>
</organism>
<keyword evidence="4" id="KW-1185">Reference proteome</keyword>
<dbReference type="PANTHER" id="PTHR11328">
    <property type="entry name" value="MAJOR FACILITATOR SUPERFAMILY DOMAIN-CONTAINING PROTEIN"/>
    <property type="match status" value="1"/>
</dbReference>
<dbReference type="EMBL" id="JBBHJY010000014">
    <property type="protein sequence ID" value="MEJ6012134.1"/>
    <property type="molecule type" value="Genomic_DNA"/>
</dbReference>
<feature type="transmembrane region" description="Helical" evidence="2">
    <location>
        <begin position="293"/>
        <end position="312"/>
    </location>
</feature>
<feature type="transmembrane region" description="Helical" evidence="2">
    <location>
        <begin position="350"/>
        <end position="373"/>
    </location>
</feature>
<feature type="transmembrane region" description="Helical" evidence="2">
    <location>
        <begin position="410"/>
        <end position="428"/>
    </location>
</feature>
<dbReference type="Proteomes" id="UP001379235">
    <property type="component" value="Unassembled WGS sequence"/>
</dbReference>
<dbReference type="PANTHER" id="PTHR11328:SF28">
    <property type="entry name" value="MAJOR FACILITATOR SUPERFAMILY DOMAIN-CONTAINING PROTEIN 12"/>
    <property type="match status" value="1"/>
</dbReference>
<feature type="transmembrane region" description="Helical" evidence="2">
    <location>
        <begin position="443"/>
        <end position="463"/>
    </location>
</feature>
<evidence type="ECO:0000313" key="4">
    <source>
        <dbReference type="Proteomes" id="UP001379235"/>
    </source>
</evidence>
<dbReference type="InterPro" id="IPR039672">
    <property type="entry name" value="MFS_2"/>
</dbReference>
<dbReference type="RefSeq" id="WP_339970021.1">
    <property type="nucleotide sequence ID" value="NZ_JBBHJY010000014.1"/>
</dbReference>
<feature type="transmembrane region" description="Helical" evidence="2">
    <location>
        <begin position="201"/>
        <end position="223"/>
    </location>
</feature>
<feature type="transmembrane region" description="Helical" evidence="2">
    <location>
        <begin position="161"/>
        <end position="181"/>
    </location>
</feature>